<protein>
    <submittedName>
        <fullName evidence="1">Uncharacterized protein</fullName>
    </submittedName>
</protein>
<keyword evidence="2" id="KW-1185">Reference proteome</keyword>
<organism evidence="1 2">
    <name type="scientific">Nonomuraea endophytica</name>
    <dbReference type="NCBI Taxonomy" id="714136"/>
    <lineage>
        <taxon>Bacteria</taxon>
        <taxon>Bacillati</taxon>
        <taxon>Actinomycetota</taxon>
        <taxon>Actinomycetes</taxon>
        <taxon>Streptosporangiales</taxon>
        <taxon>Streptosporangiaceae</taxon>
        <taxon>Nonomuraea</taxon>
    </lineage>
</organism>
<sequence length="156" mass="16805">MRGNQAVPPAEARPLIDACVRTGAVEWFAVALVLAAVTVYGFADLGDSELRKAREHRDPWVRASPHWVEAHTWRRRRLDTGEICDIGSASASARTLVPVATSQTTTSARAIFVAGKGEALRIEPRARVEVHPGSTLGAEVTIVRSPAPCVPHLTLP</sequence>
<reference evidence="1 2" key="1">
    <citation type="submission" date="2020-08" db="EMBL/GenBank/DDBJ databases">
        <title>Genomic Encyclopedia of Type Strains, Phase IV (KMG-IV): sequencing the most valuable type-strain genomes for metagenomic binning, comparative biology and taxonomic classification.</title>
        <authorList>
            <person name="Goeker M."/>
        </authorList>
    </citation>
    <scope>NUCLEOTIDE SEQUENCE [LARGE SCALE GENOMIC DNA]</scope>
    <source>
        <strain evidence="1 2">DSM 45385</strain>
    </source>
</reference>
<proteinExistence type="predicted"/>
<accession>A0A7W8EL72</accession>
<dbReference type="EMBL" id="JACHIN010000016">
    <property type="protein sequence ID" value="MBB5083351.1"/>
    <property type="molecule type" value="Genomic_DNA"/>
</dbReference>
<dbReference type="Proteomes" id="UP000568380">
    <property type="component" value="Unassembled WGS sequence"/>
</dbReference>
<comment type="caution">
    <text evidence="1">The sequence shown here is derived from an EMBL/GenBank/DDBJ whole genome shotgun (WGS) entry which is preliminary data.</text>
</comment>
<name>A0A7W8EL72_9ACTN</name>
<dbReference type="AlphaFoldDB" id="A0A7W8EL72"/>
<gene>
    <name evidence="1" type="ORF">HNR40_008854</name>
</gene>
<evidence type="ECO:0000313" key="2">
    <source>
        <dbReference type="Proteomes" id="UP000568380"/>
    </source>
</evidence>
<dbReference type="RefSeq" id="WP_184972414.1">
    <property type="nucleotide sequence ID" value="NZ_JACHIN010000016.1"/>
</dbReference>
<evidence type="ECO:0000313" key="1">
    <source>
        <dbReference type="EMBL" id="MBB5083351.1"/>
    </source>
</evidence>